<keyword evidence="11" id="KW-0408">Iron</keyword>
<comment type="similarity">
    <text evidence="2 14">Belongs to the heme-copper respiratory oxidase family.</text>
</comment>
<feature type="transmembrane region" description="Helical" evidence="15">
    <location>
        <begin position="354"/>
        <end position="378"/>
    </location>
</feature>
<feature type="transmembrane region" description="Helical" evidence="15">
    <location>
        <begin position="235"/>
        <end position="263"/>
    </location>
</feature>
<keyword evidence="4" id="KW-1003">Cell membrane</keyword>
<evidence type="ECO:0000256" key="15">
    <source>
        <dbReference type="SAM" id="Phobius"/>
    </source>
</evidence>
<evidence type="ECO:0000313" key="18">
    <source>
        <dbReference type="Proteomes" id="UP001055057"/>
    </source>
</evidence>
<feature type="transmembrane region" description="Helical" evidence="15">
    <location>
        <begin position="503"/>
        <end position="528"/>
    </location>
</feature>
<feature type="transmembrane region" description="Helical" evidence="15">
    <location>
        <begin position="425"/>
        <end position="450"/>
    </location>
</feature>
<dbReference type="NCBIfam" id="TIGR02843">
    <property type="entry name" value="CyoB"/>
    <property type="match status" value="1"/>
</dbReference>
<feature type="transmembrane region" description="Helical" evidence="15">
    <location>
        <begin position="26"/>
        <end position="48"/>
    </location>
</feature>
<dbReference type="PRINTS" id="PR01165">
    <property type="entry name" value="CYCOXIDASEI"/>
</dbReference>
<evidence type="ECO:0000256" key="8">
    <source>
        <dbReference type="ARBA" id="ARBA00022723"/>
    </source>
</evidence>
<reference evidence="17" key="2">
    <citation type="submission" date="2021-08" db="EMBL/GenBank/DDBJ databases">
        <authorList>
            <person name="Tani A."/>
            <person name="Ola A."/>
            <person name="Ogura Y."/>
            <person name="Katsura K."/>
            <person name="Hayashi T."/>
        </authorList>
    </citation>
    <scope>NUCLEOTIDE SEQUENCE</scope>
    <source>
        <strain evidence="17">DSM 23632</strain>
    </source>
</reference>
<keyword evidence="18" id="KW-1185">Reference proteome</keyword>
<feature type="transmembrane region" description="Helical" evidence="15">
    <location>
        <begin position="69"/>
        <end position="91"/>
    </location>
</feature>
<dbReference type="EMBL" id="BPRB01000106">
    <property type="protein sequence ID" value="GJE59972.1"/>
    <property type="molecule type" value="Genomic_DNA"/>
</dbReference>
<evidence type="ECO:0000259" key="16">
    <source>
        <dbReference type="PROSITE" id="PS50855"/>
    </source>
</evidence>
<comment type="caution">
    <text evidence="17">The sequence shown here is derived from an EMBL/GenBank/DDBJ whole genome shotgun (WGS) entry which is preliminary data.</text>
</comment>
<evidence type="ECO:0000256" key="10">
    <source>
        <dbReference type="ARBA" id="ARBA00022989"/>
    </source>
</evidence>
<sequence>MLSNPDLQRLVFGRFSLDDIPFHEPILQLTFAIVAVGGLVVLGAITYFRFWGPLWRDWVTSVDHKKIGIMYVILALVMLLRGFADAIMMRAQQAVAFGANEGYLPPHHYDQIFTAHGVIMIFFVAMPFVTGMMNYVVPLQIGARDVAFPFLNNFSFWMTVSGAVTIMISLFVGEFARTGWLAYPPLSGADMSPGVGVDYYIWALQIAGIGTLLSGINLIATIVKMRAPGMTMMKLPIFVWTSLCTNVLIVAAFPILTAVLALLSLDRYVGTHFFTNDLGGNPMMYFNLIWIWGHPEVYILILPAFGIFSEVTSAFCGKRLFGYASMVYATVVITILSYLVWLHHFFTMGSGADVNSFFGITTMIISIPTGAKIFNWLFTMFRGRIRFELPMMWTVSFMVTFTIGGMTGVLLAVPPADFVLHNSLFLIAHFHNVIIGGVLFGMFAGVTYWFPKAFGFKLDPFWGHMSFWFWTIGFYFAFMPLYVLGLMGVTRRANHFDDPSLQIWFVIAAFGAVLILFGILSMIMQFVVSIKNREKLRDFTGDPWDGRTLEWSTSSPPPDYNFAFTPVIHDLDAWSDMKKRGYARPLQGFKAIHMPKNTGTGAVLGVLSIAFSFAMIWYIWWLAALAFAAMFLVTVLHTFNYNRDFHIPADVVVRSEGQRTSMMAGRA</sequence>
<evidence type="ECO:0000256" key="4">
    <source>
        <dbReference type="ARBA" id="ARBA00022475"/>
    </source>
</evidence>
<feature type="transmembrane region" description="Helical" evidence="15">
    <location>
        <begin position="199"/>
        <end position="223"/>
    </location>
</feature>
<evidence type="ECO:0000256" key="6">
    <source>
        <dbReference type="ARBA" id="ARBA00022660"/>
    </source>
</evidence>
<evidence type="ECO:0000256" key="5">
    <source>
        <dbReference type="ARBA" id="ARBA00022617"/>
    </source>
</evidence>
<dbReference type="PANTHER" id="PTHR10422">
    <property type="entry name" value="CYTOCHROME C OXIDASE SUBUNIT 1"/>
    <property type="match status" value="1"/>
</dbReference>
<dbReference type="Gene3D" id="1.20.210.10">
    <property type="entry name" value="Cytochrome c oxidase-like, subunit I domain"/>
    <property type="match status" value="1"/>
</dbReference>
<dbReference type="CDD" id="cd01662">
    <property type="entry name" value="Ubiquinol_Oxidase_I"/>
    <property type="match status" value="1"/>
</dbReference>
<reference evidence="17" key="1">
    <citation type="journal article" date="2021" name="Front. Microbiol.">
        <title>Comprehensive Comparative Genomics and Phenotyping of Methylobacterium Species.</title>
        <authorList>
            <person name="Alessa O."/>
            <person name="Ogura Y."/>
            <person name="Fujitani Y."/>
            <person name="Takami H."/>
            <person name="Hayashi T."/>
            <person name="Sahin N."/>
            <person name="Tani A."/>
        </authorList>
    </citation>
    <scope>NUCLEOTIDE SEQUENCE</scope>
    <source>
        <strain evidence="17">DSM 23632</strain>
    </source>
</reference>
<keyword evidence="5 14" id="KW-0349">Heme</keyword>
<dbReference type="Pfam" id="PF00115">
    <property type="entry name" value="COX1"/>
    <property type="match status" value="1"/>
</dbReference>
<evidence type="ECO:0000256" key="7">
    <source>
        <dbReference type="ARBA" id="ARBA00022692"/>
    </source>
</evidence>
<evidence type="ECO:0000256" key="3">
    <source>
        <dbReference type="ARBA" id="ARBA00022448"/>
    </source>
</evidence>
<dbReference type="InterPro" id="IPR014207">
    <property type="entry name" value="Cyt_c_ubiqinol_oxidase_su1"/>
</dbReference>
<evidence type="ECO:0000256" key="13">
    <source>
        <dbReference type="ARBA" id="ARBA00023136"/>
    </source>
</evidence>
<evidence type="ECO:0000256" key="2">
    <source>
        <dbReference type="ARBA" id="ARBA00009578"/>
    </source>
</evidence>
<keyword evidence="7 14" id="KW-0812">Transmembrane</keyword>
<dbReference type="InterPro" id="IPR023615">
    <property type="entry name" value="Cyt_c_Oxase_su1_BS"/>
</dbReference>
<dbReference type="RefSeq" id="WP_238182518.1">
    <property type="nucleotide sequence ID" value="NZ_BPRB01000106.1"/>
</dbReference>
<evidence type="ECO:0000256" key="9">
    <source>
        <dbReference type="ARBA" id="ARBA00022982"/>
    </source>
</evidence>
<protein>
    <submittedName>
        <fullName evidence="17">Cytochrome bo(3) ubiquinol oxidase subunit 1</fullName>
    </submittedName>
</protein>
<feature type="domain" description="Cytochrome oxidase subunit I profile" evidence="16">
    <location>
        <begin position="49"/>
        <end position="569"/>
    </location>
</feature>
<keyword evidence="8" id="KW-0479">Metal-binding</keyword>
<dbReference type="InterPro" id="IPR000883">
    <property type="entry name" value="Cyt_C_Oxase_1"/>
</dbReference>
<keyword evidence="3 14" id="KW-0813">Transport</keyword>
<dbReference type="PROSITE" id="PS00077">
    <property type="entry name" value="COX1_CUB"/>
    <property type="match status" value="1"/>
</dbReference>
<evidence type="ECO:0000256" key="1">
    <source>
        <dbReference type="ARBA" id="ARBA00004651"/>
    </source>
</evidence>
<keyword evidence="12" id="KW-0186">Copper</keyword>
<evidence type="ECO:0000313" key="17">
    <source>
        <dbReference type="EMBL" id="GJE59972.1"/>
    </source>
</evidence>
<evidence type="ECO:0000256" key="11">
    <source>
        <dbReference type="ARBA" id="ARBA00023004"/>
    </source>
</evidence>
<name>A0ABQ4TYN8_9HYPH</name>
<feature type="transmembrane region" description="Helical" evidence="15">
    <location>
        <begin position="462"/>
        <end position="483"/>
    </location>
</feature>
<proteinExistence type="inferred from homology"/>
<dbReference type="SUPFAM" id="SSF81442">
    <property type="entry name" value="Cytochrome c oxidase subunit I-like"/>
    <property type="match status" value="1"/>
</dbReference>
<accession>A0ABQ4TYN8</accession>
<dbReference type="PANTHER" id="PTHR10422:SF35">
    <property type="entry name" value="CYTOCHROME BO(3) UBIQUINOL OXIDASE SUBUNIT 1"/>
    <property type="match status" value="1"/>
</dbReference>
<dbReference type="InterPro" id="IPR023616">
    <property type="entry name" value="Cyt_c_oxase-like_su1_dom"/>
</dbReference>
<keyword evidence="13 15" id="KW-0472">Membrane</keyword>
<gene>
    <name evidence="17" type="primary">cyoB</name>
    <name evidence="17" type="ORF">MPOCJGCO_2080</name>
</gene>
<feature type="transmembrane region" description="Helical" evidence="15">
    <location>
        <begin position="594"/>
        <end position="613"/>
    </location>
</feature>
<dbReference type="PROSITE" id="PS50855">
    <property type="entry name" value="COX1"/>
    <property type="match status" value="1"/>
</dbReference>
<feature type="transmembrane region" description="Helical" evidence="15">
    <location>
        <begin position="320"/>
        <end position="342"/>
    </location>
</feature>
<dbReference type="InterPro" id="IPR036927">
    <property type="entry name" value="Cyt_c_oxase-like_su1_sf"/>
</dbReference>
<organism evidence="17 18">
    <name type="scientific">Methylobacterium trifolii</name>
    <dbReference type="NCBI Taxonomy" id="1003092"/>
    <lineage>
        <taxon>Bacteria</taxon>
        <taxon>Pseudomonadati</taxon>
        <taxon>Pseudomonadota</taxon>
        <taxon>Alphaproteobacteria</taxon>
        <taxon>Hyphomicrobiales</taxon>
        <taxon>Methylobacteriaceae</taxon>
        <taxon>Methylobacterium</taxon>
    </lineage>
</organism>
<evidence type="ECO:0000256" key="12">
    <source>
        <dbReference type="ARBA" id="ARBA00023008"/>
    </source>
</evidence>
<feature type="transmembrane region" description="Helical" evidence="15">
    <location>
        <begin position="283"/>
        <end position="308"/>
    </location>
</feature>
<feature type="transmembrane region" description="Helical" evidence="15">
    <location>
        <begin position="111"/>
        <end position="129"/>
    </location>
</feature>
<evidence type="ECO:0000256" key="14">
    <source>
        <dbReference type="RuleBase" id="RU000370"/>
    </source>
</evidence>
<comment type="subcellular location">
    <subcellularLocation>
        <location evidence="1">Cell membrane</location>
        <topology evidence="1">Multi-pass membrane protein</topology>
    </subcellularLocation>
</comment>
<keyword evidence="9 14" id="KW-0249">Electron transport</keyword>
<feature type="transmembrane region" description="Helical" evidence="15">
    <location>
        <begin position="390"/>
        <end position="413"/>
    </location>
</feature>
<feature type="transmembrane region" description="Helical" evidence="15">
    <location>
        <begin position="150"/>
        <end position="172"/>
    </location>
</feature>
<keyword evidence="6 14" id="KW-0679">Respiratory chain</keyword>
<dbReference type="Proteomes" id="UP001055057">
    <property type="component" value="Unassembled WGS sequence"/>
</dbReference>
<keyword evidence="10 15" id="KW-1133">Transmembrane helix</keyword>